<evidence type="ECO:0000313" key="4">
    <source>
        <dbReference type="EMBL" id="CAE0332102.1"/>
    </source>
</evidence>
<evidence type="ECO:0000256" key="1">
    <source>
        <dbReference type="ARBA" id="ARBA00008645"/>
    </source>
</evidence>
<reference evidence="4" key="1">
    <citation type="submission" date="2021-01" db="EMBL/GenBank/DDBJ databases">
        <authorList>
            <person name="Corre E."/>
            <person name="Pelletier E."/>
            <person name="Niang G."/>
            <person name="Scheremetjew M."/>
            <person name="Finn R."/>
            <person name="Kale V."/>
            <person name="Holt S."/>
            <person name="Cochrane G."/>
            <person name="Meng A."/>
            <person name="Brown T."/>
            <person name="Cohen L."/>
        </authorList>
    </citation>
    <scope>NUCLEOTIDE SEQUENCE</scope>
    <source>
        <strain evidence="4">S3</strain>
    </source>
</reference>
<dbReference type="GO" id="GO:0052689">
    <property type="term" value="F:carboxylic ester hydrolase activity"/>
    <property type="evidence" value="ECO:0007669"/>
    <property type="project" value="TreeGrafter"/>
</dbReference>
<dbReference type="InterPro" id="IPR029058">
    <property type="entry name" value="AB_hydrolase_fold"/>
</dbReference>
<protein>
    <submittedName>
        <fullName evidence="4">Uncharacterized protein</fullName>
    </submittedName>
</protein>
<organism evidence="4">
    <name type="scientific">Strombidium inclinatum</name>
    <dbReference type="NCBI Taxonomy" id="197538"/>
    <lineage>
        <taxon>Eukaryota</taxon>
        <taxon>Sar</taxon>
        <taxon>Alveolata</taxon>
        <taxon>Ciliophora</taxon>
        <taxon>Intramacronucleata</taxon>
        <taxon>Spirotrichea</taxon>
        <taxon>Oligotrichia</taxon>
        <taxon>Strombidiidae</taxon>
        <taxon>Strombidium</taxon>
    </lineage>
</organism>
<dbReference type="EMBL" id="HBIH01031911">
    <property type="protein sequence ID" value="CAE0332102.1"/>
    <property type="molecule type" value="Transcribed_RNA"/>
</dbReference>
<dbReference type="Gene3D" id="3.40.50.1820">
    <property type="entry name" value="alpha/beta hydrolase"/>
    <property type="match status" value="1"/>
</dbReference>
<name>A0A7S3ITA6_9SPIT</name>
<proteinExistence type="inferred from homology"/>
<feature type="region of interest" description="Disordered" evidence="3">
    <location>
        <begin position="255"/>
        <end position="279"/>
    </location>
</feature>
<keyword evidence="2" id="KW-0378">Hydrolase</keyword>
<dbReference type="AlphaFoldDB" id="A0A7S3ITA6"/>
<accession>A0A7S3ITA6</accession>
<dbReference type="PANTHER" id="PTHR46118:SF4">
    <property type="entry name" value="PROTEIN ABHD11"/>
    <property type="match status" value="1"/>
</dbReference>
<evidence type="ECO:0000256" key="3">
    <source>
        <dbReference type="SAM" id="MobiDB-lite"/>
    </source>
</evidence>
<gene>
    <name evidence="4" type="ORF">SINC0208_LOCUS12738</name>
</gene>
<evidence type="ECO:0000256" key="2">
    <source>
        <dbReference type="ARBA" id="ARBA00022801"/>
    </source>
</evidence>
<comment type="similarity">
    <text evidence="1">Belongs to the AB hydrolase superfamily.</text>
</comment>
<sequence>MATLGGHGFGAKVALATAIDNLDRCTGVINLEGGPLDHRYYESFQELKSYVDIANNMDKSLDVSGATKYLTSNISCPKWASIFTQNLEQKGDNVEFKFNVDALSQDMGKYQPDTACWHQHYGLWPGEALAIFAAHSRWVHLATNTLPFYRVIPRLVGKFPGHITTFADHLESPLNHWLHEAPEGSTRFQLANRMWRWMKFHDGKNVMLADKTEAGWYNIPDRGFDVECNTRQGEFTPEHVHHNYLHSDIYEKSREARGAEGATSNQFLPKGQFADESKW</sequence>
<dbReference type="PANTHER" id="PTHR46118">
    <property type="entry name" value="PROTEIN ABHD11"/>
    <property type="match status" value="1"/>
</dbReference>